<name>A0ABT7DKC1_9ACTN</name>
<protein>
    <submittedName>
        <fullName evidence="3">Aminopeptidase</fullName>
    </submittedName>
</protein>
<dbReference type="SUPFAM" id="SSF53187">
    <property type="entry name" value="Zn-dependent exopeptidases"/>
    <property type="match status" value="1"/>
</dbReference>
<evidence type="ECO:0000313" key="3">
    <source>
        <dbReference type="EMBL" id="MDJ1649979.1"/>
    </source>
</evidence>
<evidence type="ECO:0000256" key="1">
    <source>
        <dbReference type="SAM" id="MobiDB-lite"/>
    </source>
</evidence>
<organism evidence="3 4">
    <name type="scientific">Gordonibacter faecis</name>
    <dbReference type="NCBI Taxonomy" id="3047475"/>
    <lineage>
        <taxon>Bacteria</taxon>
        <taxon>Bacillati</taxon>
        <taxon>Actinomycetota</taxon>
        <taxon>Coriobacteriia</taxon>
        <taxon>Eggerthellales</taxon>
        <taxon>Eggerthellaceae</taxon>
        <taxon>Gordonibacter</taxon>
    </lineage>
</organism>
<keyword evidence="2" id="KW-1133">Transmembrane helix</keyword>
<comment type="caution">
    <text evidence="3">The sequence shown here is derived from an EMBL/GenBank/DDBJ whole genome shotgun (WGS) entry which is preliminary data.</text>
</comment>
<evidence type="ECO:0000313" key="4">
    <source>
        <dbReference type="Proteomes" id="UP001232750"/>
    </source>
</evidence>
<dbReference type="GO" id="GO:0004177">
    <property type="term" value="F:aminopeptidase activity"/>
    <property type="evidence" value="ECO:0007669"/>
    <property type="project" value="UniProtKB-KW"/>
</dbReference>
<dbReference type="EMBL" id="JASJEU010000007">
    <property type="protein sequence ID" value="MDJ1649979.1"/>
    <property type="molecule type" value="Genomic_DNA"/>
</dbReference>
<sequence>MPEIIDHVAYLSQQIGPRPAGTEEEQQAALYITEQFQKEAGLSAVIEDFNGAASSDLPRAICCAATLVVGALSLFVPMLLIPAIVVAVIALLLLAAEALDKPVLSKAFARGVSQNVVAKYEPGYTAEAGGTRRRKVVLVAHYDSGKVRAELKSPLINILPILRWANLGAMVATPILLALRATVLAHVSETMTLALNVIMVVLLVLVAVPVLEAIMHKVAAYNEAANCNASGVAVLLEVARRVGRGRVSDVDLGASGAQATVHGEQAARASGLVPEGAELVYAAANLKAPEPAPQSEAARLAAAKAAVAALTGKPVTSRYSADLSENLVQVKEPPLGVPTDADHQALRDETREALASLPPETREAALANAAMLEASEAVASEAAGVPSVPPAPPAPFAAAPAPSSEGGVPDWYKKAQEKAKKQANDKKPVQRSRYAEALDAAMNESSAHFEDANDAVMSEMEARLQSMREGIMEVKAPQFEKAEGSAQVESAAPARAPFVDDATASSAVPQSAAEFAEGTPAPADASLTAVPVGAEEGATCAMPPIDVSELRLGDMPPVADVAMPSFLDPAKAQEEKLRERGEVQRTANRVDVTAAEVAASGRLEYASVPYDAAPMPEDNLQQPYDQRVSDQTDAPLPQRRPIVLPDIGVSSASPTPLSELPKQRAPLAEAETSAKSAAKSLLTMLPSIDPVQEAAAEADQSADTSAGAAASARPNLRAALPSLSGSLPRSDESAVSAAGAFVPAGATGAFAPVGPELLDNVDPNDIYVDDADDSAYEGELTETGAFAGPGYVEMPKSRGRRFLDRLRFRKRKDEEEPTPQEWLEVDESFDARSVGAARGGWESFREGDEPAEQLPASAPYAESYEDDYYDDYATPTVTPASGGFAAGYEDDEEEEYVESYEAPYAAPVDSRPFNDGGFDAFAPLPYDDDFTLDDVEDDDDTFASDERPRWNGGGFSRRRMGRASDPMPEDEVDAVEVPLGLADDPSMPLELKEIYQFRNPDINTEVWFVALGAELAHQGGMRAFLAEHGQDLRGSIIIDIDALGAGALSMIEREGTYRKVKASSRMRRYTKKASQATGLSIESAALSWDDSAASIAIKQGFQAMHLAGMDGAKPAFFAQADDVLENIDGQTLEDNAEFVMELLKNI</sequence>
<feature type="transmembrane region" description="Helical" evidence="2">
    <location>
        <begin position="191"/>
        <end position="211"/>
    </location>
</feature>
<feature type="region of interest" description="Disordered" evidence="1">
    <location>
        <begin position="939"/>
        <end position="970"/>
    </location>
</feature>
<keyword evidence="4" id="KW-1185">Reference proteome</keyword>
<gene>
    <name evidence="3" type="ORF">QNJ86_04130</name>
</gene>
<keyword evidence="3" id="KW-0031">Aminopeptidase</keyword>
<feature type="region of interest" description="Disordered" evidence="1">
    <location>
        <begin position="501"/>
        <end position="520"/>
    </location>
</feature>
<keyword evidence="2" id="KW-0812">Transmembrane</keyword>
<keyword evidence="3" id="KW-0645">Protease</keyword>
<feature type="transmembrane region" description="Helical" evidence="2">
    <location>
        <begin position="161"/>
        <end position="179"/>
    </location>
</feature>
<dbReference type="Gene3D" id="3.40.630.10">
    <property type="entry name" value="Zn peptidases"/>
    <property type="match status" value="2"/>
</dbReference>
<evidence type="ECO:0000256" key="2">
    <source>
        <dbReference type="SAM" id="Phobius"/>
    </source>
</evidence>
<keyword evidence="3" id="KW-0378">Hydrolase</keyword>
<dbReference type="RefSeq" id="WP_283831322.1">
    <property type="nucleotide sequence ID" value="NZ_JASJEU010000007.1"/>
</dbReference>
<feature type="region of interest" description="Disordered" evidence="1">
    <location>
        <begin position="646"/>
        <end position="672"/>
    </location>
</feature>
<reference evidence="3 4" key="1">
    <citation type="submission" date="2023-05" db="EMBL/GenBank/DDBJ databases">
        <title>Gordonibacter KGMB12511T sp. nov., isolated from faeces of healthy Korean.</title>
        <authorList>
            <person name="Kim H.S."/>
            <person name="Kim J.-S."/>
            <person name="Suh M.K."/>
            <person name="Eom M.K."/>
            <person name="Do H.E."/>
            <person name="Lee J.-S."/>
        </authorList>
    </citation>
    <scope>NUCLEOTIDE SEQUENCE [LARGE SCALE GENOMIC DNA]</scope>
    <source>
        <strain evidence="3 4">KGMB12511</strain>
    </source>
</reference>
<accession>A0ABT7DKC1</accession>
<feature type="transmembrane region" description="Helical" evidence="2">
    <location>
        <begin position="67"/>
        <end position="96"/>
    </location>
</feature>
<dbReference type="Proteomes" id="UP001232750">
    <property type="component" value="Unassembled WGS sequence"/>
</dbReference>
<proteinExistence type="predicted"/>
<keyword evidence="2" id="KW-0472">Membrane</keyword>